<dbReference type="PANTHER" id="PTHR42915:SF1">
    <property type="entry name" value="PEPTIDOGLYCAN BETA-N-ACETYLMURAMIDASE NAMZ"/>
    <property type="match status" value="1"/>
</dbReference>
<dbReference type="PANTHER" id="PTHR42915">
    <property type="entry name" value="HYPOTHETICAL 460 KDA PROTEIN IN FEUA-SIGW INTERGENIC REGION [PRECURSOR]"/>
    <property type="match status" value="1"/>
</dbReference>
<evidence type="ECO:0000313" key="3">
    <source>
        <dbReference type="Proteomes" id="UP000230214"/>
    </source>
</evidence>
<dbReference type="GO" id="GO:0033922">
    <property type="term" value="F:peptidoglycan beta-N-acetylmuramidase activity"/>
    <property type="evidence" value="ECO:0007669"/>
    <property type="project" value="InterPro"/>
</dbReference>
<comment type="caution">
    <text evidence="2">The sequence shown here is derived from an EMBL/GenBank/DDBJ whole genome shotgun (WGS) entry which is preliminary data.</text>
</comment>
<name>A0A2H0RBU3_UNCKA</name>
<gene>
    <name evidence="2" type="ORF">COV24_00660</name>
</gene>
<reference evidence="2 3" key="1">
    <citation type="submission" date="2017-09" db="EMBL/GenBank/DDBJ databases">
        <title>Depth-based differentiation of microbial function through sediment-hosted aquifers and enrichment of novel symbionts in the deep terrestrial subsurface.</title>
        <authorList>
            <person name="Probst A.J."/>
            <person name="Ladd B."/>
            <person name="Jarett J.K."/>
            <person name="Geller-Mcgrath D.E."/>
            <person name="Sieber C.M."/>
            <person name="Emerson J.B."/>
            <person name="Anantharaman K."/>
            <person name="Thomas B.C."/>
            <person name="Malmstrom R."/>
            <person name="Stieglmeier M."/>
            <person name="Klingl A."/>
            <person name="Woyke T."/>
            <person name="Ryan C.M."/>
            <person name="Banfield J.F."/>
        </authorList>
    </citation>
    <scope>NUCLEOTIDE SEQUENCE [LARGE SCALE GENOMIC DNA]</scope>
    <source>
        <strain evidence="2">CG10_big_fil_rev_8_21_14_0_10_32_10</strain>
    </source>
</reference>
<protein>
    <recommendedName>
        <fullName evidence="1">Peptidoglycan beta-N-acetylmuramidase NamZ C-terminal domain-containing protein</fullName>
    </recommendedName>
</protein>
<dbReference type="Pfam" id="PF20732">
    <property type="entry name" value="NamZ_C"/>
    <property type="match status" value="1"/>
</dbReference>
<dbReference type="InterPro" id="IPR048503">
    <property type="entry name" value="NamZ_C"/>
</dbReference>
<organism evidence="2 3">
    <name type="scientific">candidate division WWE3 bacterium CG10_big_fil_rev_8_21_14_0_10_32_10</name>
    <dbReference type="NCBI Taxonomy" id="1975090"/>
    <lineage>
        <taxon>Bacteria</taxon>
        <taxon>Katanobacteria</taxon>
    </lineage>
</organism>
<evidence type="ECO:0000313" key="2">
    <source>
        <dbReference type="EMBL" id="PIR43836.1"/>
    </source>
</evidence>
<sequence length="104" mass="12585">MFQKYTDTTCGGFQIHITDRQQFSPWKLGQALMKCFHQELGPHFSWKKPPYEYEYDRPPIDFINGTDRLRHWVEQPSWQWENLLEMEKAGQENFQATRNNALLY</sequence>
<proteinExistence type="predicted"/>
<feature type="domain" description="Peptidoglycan beta-N-acetylmuramidase NamZ C-terminal" evidence="1">
    <location>
        <begin position="2"/>
        <end position="104"/>
    </location>
</feature>
<dbReference type="AlphaFoldDB" id="A0A2H0RBU3"/>
<evidence type="ECO:0000259" key="1">
    <source>
        <dbReference type="Pfam" id="PF20732"/>
    </source>
</evidence>
<dbReference type="EMBL" id="PCXU01000009">
    <property type="protein sequence ID" value="PIR43836.1"/>
    <property type="molecule type" value="Genomic_DNA"/>
</dbReference>
<accession>A0A2H0RBU3</accession>
<dbReference type="Gene3D" id="3.90.1150.140">
    <property type="match status" value="1"/>
</dbReference>
<dbReference type="InterPro" id="IPR008302">
    <property type="entry name" value="NamZ"/>
</dbReference>
<dbReference type="Proteomes" id="UP000230214">
    <property type="component" value="Unassembled WGS sequence"/>
</dbReference>